<dbReference type="STRING" id="3088.A0A383VQX5"/>
<feature type="region of interest" description="Disordered" evidence="1">
    <location>
        <begin position="157"/>
        <end position="190"/>
    </location>
</feature>
<gene>
    <name evidence="3" type="ORF">BQ4739_LOCUS7664</name>
</gene>
<dbReference type="PANTHER" id="PTHR36183:SF2">
    <property type="entry name" value="BETA-GLUCURONIDASE C-TERMINAL DOMAIN-CONTAINING PROTEIN"/>
    <property type="match status" value="1"/>
</dbReference>
<dbReference type="Gene3D" id="3.20.20.80">
    <property type="entry name" value="Glycosidases"/>
    <property type="match status" value="1"/>
</dbReference>
<keyword evidence="2" id="KW-1133">Transmembrane helix</keyword>
<dbReference type="SUPFAM" id="SSF51445">
    <property type="entry name" value="(Trans)glycosidases"/>
    <property type="match status" value="1"/>
</dbReference>
<evidence type="ECO:0008006" key="5">
    <source>
        <dbReference type="Google" id="ProtNLM"/>
    </source>
</evidence>
<evidence type="ECO:0000313" key="3">
    <source>
        <dbReference type="EMBL" id="SZX67249.1"/>
    </source>
</evidence>
<name>A0A383VQX5_TETOB</name>
<evidence type="ECO:0000256" key="2">
    <source>
        <dbReference type="SAM" id="Phobius"/>
    </source>
</evidence>
<feature type="transmembrane region" description="Helical" evidence="2">
    <location>
        <begin position="26"/>
        <end position="47"/>
    </location>
</feature>
<feature type="compositionally biased region" description="Low complexity" evidence="1">
    <location>
        <begin position="180"/>
        <end position="190"/>
    </location>
</feature>
<protein>
    <recommendedName>
        <fullName evidence="5">Beta-glucuronidase C-terminal domain-containing protein</fullName>
    </recommendedName>
</protein>
<accession>A0A383VQX5</accession>
<sequence length="777" mass="84213">MPQHRAFKATLTNDQNNERTWTGPRVAALCACGVFLTVGLVGAFLHFSAPQQQPRSSAWLNQQKPSLELSSACQQLPGKHGQLCRGYVEAAGEERWSAAAAWRRSSPDSFVCAGISVACLDADIEAEPAAPASACVPLPEGSQCSFNSFCQQGFCGSSPKGSEEQQQPEAVTSEAEPAGTADAADSSISTSSNSIVTIAPSVLEETSTAAAAAAAGAAAAAPQQQQQDGANITDEDVTTMMNQQVNIVNKTEAEEEVPSRRLMASAAAVAKRNAPMEKWPTAIYSVDISQAGRRLPDTLLATSHEYNRIYDYGEEYIHAWANVFGKLSSSPIIRVGGASQDKMKKVPGPRVWKALKALQERVNARYIFGLPLWQKNAVELSKEIMALAEKHLAPGAVIGYELGNEPEFWPTGLGGRNEKGEWRGGFDAFATYFHRVAQQLAPCGSGKRVLSGPGWGNVNTQPHNWLARIMWTGKECGYMWEVNVHYYPYIDNTTVSAGELLSQSLQDVGLDKYREYQRLADQGRMRLRISETNSLYGGGRAGLSDTAAGMFWVLDALCEMAKAGAGGFHCHWGIGGAPDGTMGQPNTGVQTNFFYKVGDKRLEYKQLKEQRISVASLAEPVAWPSIHAPWYAYLAWTSFAHGGYKKLADATFINAKLDKAQFCKANTKIHALKADNGDLRIMLLNKHAKADCNARIKVPAQYCKTSELTRLLPGPQGMQSKGGISWQGQTYDNAGHDGEIQGEKVVQMVQRRSFKDGRCGFEIALPATTAALIVSKA</sequence>
<organism evidence="3 4">
    <name type="scientific">Tetradesmus obliquus</name>
    <name type="common">Green alga</name>
    <name type="synonym">Acutodesmus obliquus</name>
    <dbReference type="NCBI Taxonomy" id="3088"/>
    <lineage>
        <taxon>Eukaryota</taxon>
        <taxon>Viridiplantae</taxon>
        <taxon>Chlorophyta</taxon>
        <taxon>core chlorophytes</taxon>
        <taxon>Chlorophyceae</taxon>
        <taxon>CS clade</taxon>
        <taxon>Sphaeropleales</taxon>
        <taxon>Scenedesmaceae</taxon>
        <taxon>Tetradesmus</taxon>
    </lineage>
</organism>
<evidence type="ECO:0000313" key="4">
    <source>
        <dbReference type="Proteomes" id="UP000256970"/>
    </source>
</evidence>
<dbReference type="EMBL" id="FNXT01000781">
    <property type="protein sequence ID" value="SZX67249.1"/>
    <property type="molecule type" value="Genomic_DNA"/>
</dbReference>
<dbReference type="InterPro" id="IPR013780">
    <property type="entry name" value="Glyco_hydro_b"/>
</dbReference>
<dbReference type="Gene3D" id="2.60.40.1180">
    <property type="entry name" value="Golgi alpha-mannosidase II"/>
    <property type="match status" value="1"/>
</dbReference>
<dbReference type="Proteomes" id="UP000256970">
    <property type="component" value="Unassembled WGS sequence"/>
</dbReference>
<keyword evidence="4" id="KW-1185">Reference proteome</keyword>
<proteinExistence type="predicted"/>
<dbReference type="InterPro" id="IPR052974">
    <property type="entry name" value="GH79_Enzymes"/>
</dbReference>
<reference evidence="3 4" key="1">
    <citation type="submission" date="2016-10" db="EMBL/GenBank/DDBJ databases">
        <authorList>
            <person name="Cai Z."/>
        </authorList>
    </citation>
    <scope>NUCLEOTIDE SEQUENCE [LARGE SCALE GENOMIC DNA]</scope>
</reference>
<dbReference type="InterPro" id="IPR017853">
    <property type="entry name" value="GH"/>
</dbReference>
<evidence type="ECO:0000256" key="1">
    <source>
        <dbReference type="SAM" id="MobiDB-lite"/>
    </source>
</evidence>
<keyword evidence="2" id="KW-0472">Membrane</keyword>
<dbReference type="PANTHER" id="PTHR36183">
    <property type="entry name" value="BETA-GLUCURONIDASE"/>
    <property type="match status" value="1"/>
</dbReference>
<dbReference type="AlphaFoldDB" id="A0A383VQX5"/>
<keyword evidence="2" id="KW-0812">Transmembrane</keyword>